<dbReference type="GO" id="GO:0006355">
    <property type="term" value="P:regulation of DNA-templated transcription"/>
    <property type="evidence" value="ECO:0007669"/>
    <property type="project" value="InterPro"/>
</dbReference>
<dbReference type="GO" id="GO:0009383">
    <property type="term" value="F:rRNA (cytosine-C5-)-methyltransferase activity"/>
    <property type="evidence" value="ECO:0007669"/>
    <property type="project" value="TreeGrafter"/>
</dbReference>
<accession>A0A378I4P1</accession>
<evidence type="ECO:0000256" key="8">
    <source>
        <dbReference type="ARBA" id="ARBA00022679"/>
    </source>
</evidence>
<dbReference type="InterPro" id="IPR049560">
    <property type="entry name" value="MeTrfase_RsmB-F_NOP2_cat"/>
</dbReference>
<dbReference type="NCBIfam" id="NF008149">
    <property type="entry name" value="PRK10901.1"/>
    <property type="match status" value="1"/>
</dbReference>
<dbReference type="SUPFAM" id="SSF48013">
    <property type="entry name" value="NusB-like"/>
    <property type="match status" value="1"/>
</dbReference>
<evidence type="ECO:0000313" key="16">
    <source>
        <dbReference type="EMBL" id="STX29983.1"/>
    </source>
</evidence>
<keyword evidence="17" id="KW-1185">Reference proteome</keyword>
<dbReference type="Proteomes" id="UP000254968">
    <property type="component" value="Unassembled WGS sequence"/>
</dbReference>
<keyword evidence="9 14" id="KW-0949">S-adenosyl-L-methionine</keyword>
<feature type="binding site" evidence="14">
    <location>
        <position position="312"/>
    </location>
    <ligand>
        <name>S-adenosyl-L-methionine</name>
        <dbReference type="ChEBI" id="CHEBI:59789"/>
    </ligand>
</feature>
<keyword evidence="7 14" id="KW-0489">Methyltransferase</keyword>
<evidence type="ECO:0000256" key="5">
    <source>
        <dbReference type="ARBA" id="ARBA00022490"/>
    </source>
</evidence>
<dbReference type="FunFam" id="3.40.50.150:FF:000022">
    <property type="entry name" value="Ribosomal RNA small subunit methyltransferase B"/>
    <property type="match status" value="1"/>
</dbReference>
<dbReference type="EMBL" id="UGNV01000001">
    <property type="protein sequence ID" value="STX29983.1"/>
    <property type="molecule type" value="Genomic_DNA"/>
</dbReference>
<dbReference type="RefSeq" id="WP_115303695.1">
    <property type="nucleotide sequence ID" value="NZ_CAAAHO010000005.1"/>
</dbReference>
<feature type="binding site" evidence="14">
    <location>
        <begin position="243"/>
        <end position="249"/>
    </location>
    <ligand>
        <name>S-adenosyl-L-methionine</name>
        <dbReference type="ChEBI" id="CHEBI:59789"/>
    </ligand>
</feature>
<name>A0A378I4P1_9GAMM</name>
<dbReference type="InterPro" id="IPR023267">
    <property type="entry name" value="RCMT"/>
</dbReference>
<evidence type="ECO:0000256" key="12">
    <source>
        <dbReference type="ARBA" id="ARBA00031088"/>
    </source>
</evidence>
<keyword evidence="8 14" id="KW-0808">Transferase</keyword>
<dbReference type="Pfam" id="PF01029">
    <property type="entry name" value="NusB"/>
    <property type="match status" value="1"/>
</dbReference>
<evidence type="ECO:0000256" key="7">
    <source>
        <dbReference type="ARBA" id="ARBA00022603"/>
    </source>
</evidence>
<dbReference type="InterPro" id="IPR054728">
    <property type="entry name" value="RsmB-like_ferredoxin"/>
</dbReference>
<dbReference type="InterPro" id="IPR018314">
    <property type="entry name" value="RsmB/NOL1/NOP2-like_CS"/>
</dbReference>
<dbReference type="GO" id="GO:0003723">
    <property type="term" value="F:RNA binding"/>
    <property type="evidence" value="ECO:0007669"/>
    <property type="project" value="UniProtKB-UniRule"/>
</dbReference>
<keyword evidence="6" id="KW-0698">rRNA processing</keyword>
<dbReference type="PANTHER" id="PTHR22807:SF61">
    <property type="entry name" value="NOL1_NOP2_SUN FAMILY PROTEIN _ ANTITERMINATION NUSB DOMAIN-CONTAINING PROTEIN"/>
    <property type="match status" value="1"/>
</dbReference>
<dbReference type="InterPro" id="IPR004573">
    <property type="entry name" value="rRNA_ssu_MeTfrase_B"/>
</dbReference>
<dbReference type="AlphaFoldDB" id="A0A378I4P1"/>
<gene>
    <name evidence="16" type="primary">rsmB</name>
    <name evidence="16" type="ORF">NCTC13315_02544</name>
</gene>
<feature type="binding site" evidence="14">
    <location>
        <position position="267"/>
    </location>
    <ligand>
        <name>S-adenosyl-L-methionine</name>
        <dbReference type="ChEBI" id="CHEBI:59789"/>
    </ligand>
</feature>
<dbReference type="InterPro" id="IPR001678">
    <property type="entry name" value="MeTrfase_RsmB-F_NOP2_dom"/>
</dbReference>
<evidence type="ECO:0000256" key="13">
    <source>
        <dbReference type="ARBA" id="ARBA00047283"/>
    </source>
</evidence>
<sequence length="427" mass="48297">MSNPRLDALQILLKLLQNKASLTQLLQKEQAPLTKAICFGVCRHYYRLEAIADYLLNKRPKQLDIWLTLLIGLYQLQFLNKPEYAVVQETVAMLDKKQKAWAKGLVNAVLRRFCREKVALLENLEKQTKFIFGHPDWLIKKIKQDWPNDWQSILLNNDTHPPMSLRVNQRHVTRSIYLERLQQVGLPGKSLTYSSVGIALEAPCEVQELPGFANGDIAVQDEAAQLAAPLLALKPGLRILDACAAPGGKTCHILESEPGLKECIALDIDAKRLQRVRENLERMQLKATICQGDVLDLESWWDGILFDRILLDAPCSATGVIRRHPDIKLLRTDAEIQTVVTLQAALLQKLWTVLKPGGLLVYATCSVLQQENTRQIAQFIAQQKDALYSMEKQPWGIATDYGYQLLPGLNNCDGFFYSVLTKVKHDI</sequence>
<evidence type="ECO:0000256" key="9">
    <source>
        <dbReference type="ARBA" id="ARBA00022691"/>
    </source>
</evidence>
<dbReference type="GO" id="GO:0005829">
    <property type="term" value="C:cytosol"/>
    <property type="evidence" value="ECO:0007669"/>
    <property type="project" value="TreeGrafter"/>
</dbReference>
<evidence type="ECO:0000313" key="17">
    <source>
        <dbReference type="Proteomes" id="UP000254968"/>
    </source>
</evidence>
<evidence type="ECO:0000256" key="10">
    <source>
        <dbReference type="ARBA" id="ARBA00022884"/>
    </source>
</evidence>
<dbReference type="InterPro" id="IPR029063">
    <property type="entry name" value="SAM-dependent_MTases_sf"/>
</dbReference>
<dbReference type="GO" id="GO:0070475">
    <property type="term" value="P:rRNA base methylation"/>
    <property type="evidence" value="ECO:0007669"/>
    <property type="project" value="TreeGrafter"/>
</dbReference>
<feature type="domain" description="SAM-dependent MTase RsmB/NOP-type" evidence="15">
    <location>
        <begin position="153"/>
        <end position="423"/>
    </location>
</feature>
<dbReference type="Gene3D" id="3.30.70.1170">
    <property type="entry name" value="Sun protein, domain 3"/>
    <property type="match status" value="1"/>
</dbReference>
<organism evidence="16 17">
    <name type="scientific">Legionella beliardensis</name>
    <dbReference type="NCBI Taxonomy" id="91822"/>
    <lineage>
        <taxon>Bacteria</taxon>
        <taxon>Pseudomonadati</taxon>
        <taxon>Pseudomonadota</taxon>
        <taxon>Gammaproteobacteria</taxon>
        <taxon>Legionellales</taxon>
        <taxon>Legionellaceae</taxon>
        <taxon>Legionella</taxon>
    </lineage>
</organism>
<evidence type="ECO:0000256" key="11">
    <source>
        <dbReference type="ARBA" id="ARBA00030399"/>
    </source>
</evidence>
<dbReference type="SUPFAM" id="SSF53335">
    <property type="entry name" value="S-adenosyl-L-methionine-dependent methyltransferases"/>
    <property type="match status" value="1"/>
</dbReference>
<evidence type="ECO:0000256" key="3">
    <source>
        <dbReference type="ARBA" id="ARBA00007494"/>
    </source>
</evidence>
<comment type="similarity">
    <text evidence="3 14">Belongs to the class I-like SAM-binding methyltransferase superfamily. RsmB/NOP family.</text>
</comment>
<evidence type="ECO:0000256" key="14">
    <source>
        <dbReference type="PROSITE-ProRule" id="PRU01023"/>
    </source>
</evidence>
<proteinExistence type="inferred from homology"/>
<dbReference type="Gene3D" id="3.40.50.150">
    <property type="entry name" value="Vaccinia Virus protein VP39"/>
    <property type="match status" value="1"/>
</dbReference>
<dbReference type="Gene3D" id="1.10.287.730">
    <property type="entry name" value="Helix hairpin bin"/>
    <property type="match status" value="1"/>
</dbReference>
<dbReference type="PROSITE" id="PS51686">
    <property type="entry name" value="SAM_MT_RSMB_NOP"/>
    <property type="match status" value="1"/>
</dbReference>
<dbReference type="Pfam" id="PF01189">
    <property type="entry name" value="Methyltr_RsmB-F"/>
    <property type="match status" value="1"/>
</dbReference>
<comment type="function">
    <text evidence="1">Specifically methylates the cytosine at position 967 (m5C967) of 16S rRNA.</text>
</comment>
<evidence type="ECO:0000256" key="1">
    <source>
        <dbReference type="ARBA" id="ARBA00002724"/>
    </source>
</evidence>
<dbReference type="CDD" id="cd02440">
    <property type="entry name" value="AdoMet_MTases"/>
    <property type="match status" value="1"/>
</dbReference>
<evidence type="ECO:0000256" key="4">
    <source>
        <dbReference type="ARBA" id="ARBA00012140"/>
    </source>
</evidence>
<dbReference type="InterPro" id="IPR006027">
    <property type="entry name" value="NusB_RsmB_TIM44"/>
</dbReference>
<dbReference type="Gene3D" id="1.10.940.10">
    <property type="entry name" value="NusB-like"/>
    <property type="match status" value="1"/>
</dbReference>
<evidence type="ECO:0000259" key="15">
    <source>
        <dbReference type="PROSITE" id="PS51686"/>
    </source>
</evidence>
<keyword evidence="5" id="KW-0963">Cytoplasm</keyword>
<keyword evidence="10 14" id="KW-0694">RNA-binding</keyword>
<comment type="subcellular location">
    <subcellularLocation>
        <location evidence="2">Cytoplasm</location>
    </subcellularLocation>
</comment>
<dbReference type="PANTHER" id="PTHR22807">
    <property type="entry name" value="NOP2 YEAST -RELATED NOL1/NOP2/FMU SUN DOMAIN-CONTAINING"/>
    <property type="match status" value="1"/>
</dbReference>
<dbReference type="PROSITE" id="PS01153">
    <property type="entry name" value="NOL1_NOP2_SUN"/>
    <property type="match status" value="1"/>
</dbReference>
<feature type="active site" description="Nucleophile" evidence="14">
    <location>
        <position position="365"/>
    </location>
</feature>
<dbReference type="Pfam" id="PF22458">
    <property type="entry name" value="RsmF-B_ferredox"/>
    <property type="match status" value="1"/>
</dbReference>
<evidence type="ECO:0000256" key="6">
    <source>
        <dbReference type="ARBA" id="ARBA00022552"/>
    </source>
</evidence>
<dbReference type="OrthoDB" id="9810297at2"/>
<feature type="binding site" evidence="14">
    <location>
        <position position="293"/>
    </location>
    <ligand>
        <name>S-adenosyl-L-methionine</name>
        <dbReference type="ChEBI" id="CHEBI:59789"/>
    </ligand>
</feature>
<reference evidence="16 17" key="1">
    <citation type="submission" date="2018-06" db="EMBL/GenBank/DDBJ databases">
        <authorList>
            <consortium name="Pathogen Informatics"/>
            <person name="Doyle S."/>
        </authorList>
    </citation>
    <scope>NUCLEOTIDE SEQUENCE [LARGE SCALE GENOMIC DNA]</scope>
    <source>
        <strain evidence="16 17">NCTC13315</strain>
    </source>
</reference>
<comment type="catalytic activity">
    <reaction evidence="13">
        <text>cytidine(967) in 16S rRNA + S-adenosyl-L-methionine = 5-methylcytidine(967) in 16S rRNA + S-adenosyl-L-homocysteine + H(+)</text>
        <dbReference type="Rhea" id="RHEA:42748"/>
        <dbReference type="Rhea" id="RHEA-COMP:10219"/>
        <dbReference type="Rhea" id="RHEA-COMP:10220"/>
        <dbReference type="ChEBI" id="CHEBI:15378"/>
        <dbReference type="ChEBI" id="CHEBI:57856"/>
        <dbReference type="ChEBI" id="CHEBI:59789"/>
        <dbReference type="ChEBI" id="CHEBI:74483"/>
        <dbReference type="ChEBI" id="CHEBI:82748"/>
        <dbReference type="EC" id="2.1.1.176"/>
    </reaction>
</comment>
<dbReference type="NCBIfam" id="TIGR00563">
    <property type="entry name" value="rsmB"/>
    <property type="match status" value="1"/>
</dbReference>
<protein>
    <recommendedName>
        <fullName evidence="4">16S rRNA (cytosine(967)-C(5))-methyltransferase</fullName>
        <ecNumber evidence="4">2.1.1.176</ecNumber>
    </recommendedName>
    <alternativeName>
        <fullName evidence="11">16S rRNA m5C967 methyltransferase</fullName>
    </alternativeName>
    <alternativeName>
        <fullName evidence="12">rRNA (cytosine-C(5)-)-methyltransferase RsmB</fullName>
    </alternativeName>
</protein>
<evidence type="ECO:0000256" key="2">
    <source>
        <dbReference type="ARBA" id="ARBA00004496"/>
    </source>
</evidence>
<dbReference type="InterPro" id="IPR035926">
    <property type="entry name" value="NusB-like_sf"/>
</dbReference>
<dbReference type="PRINTS" id="PR02008">
    <property type="entry name" value="RCMTFAMILY"/>
</dbReference>
<dbReference type="EC" id="2.1.1.176" evidence="4"/>